<dbReference type="EMBL" id="JANAWD010000660">
    <property type="protein sequence ID" value="KAJ3476853.1"/>
    <property type="molecule type" value="Genomic_DNA"/>
</dbReference>
<evidence type="ECO:0000256" key="1">
    <source>
        <dbReference type="SAM" id="MobiDB-lite"/>
    </source>
</evidence>
<feature type="region of interest" description="Disordered" evidence="1">
    <location>
        <begin position="169"/>
        <end position="211"/>
    </location>
</feature>
<keyword evidence="3" id="KW-1185">Reference proteome</keyword>
<protein>
    <submittedName>
        <fullName evidence="2">Uncharacterized protein</fullName>
    </submittedName>
</protein>
<feature type="compositionally biased region" description="Basic and acidic residues" evidence="1">
    <location>
        <begin position="169"/>
        <end position="178"/>
    </location>
</feature>
<dbReference type="Proteomes" id="UP001212997">
    <property type="component" value="Unassembled WGS sequence"/>
</dbReference>
<feature type="region of interest" description="Disordered" evidence="1">
    <location>
        <begin position="1"/>
        <end position="25"/>
    </location>
</feature>
<accession>A0AAD5UV79</accession>
<evidence type="ECO:0000313" key="3">
    <source>
        <dbReference type="Proteomes" id="UP001212997"/>
    </source>
</evidence>
<organism evidence="2 3">
    <name type="scientific">Meripilus lineatus</name>
    <dbReference type="NCBI Taxonomy" id="2056292"/>
    <lineage>
        <taxon>Eukaryota</taxon>
        <taxon>Fungi</taxon>
        <taxon>Dikarya</taxon>
        <taxon>Basidiomycota</taxon>
        <taxon>Agaricomycotina</taxon>
        <taxon>Agaricomycetes</taxon>
        <taxon>Polyporales</taxon>
        <taxon>Meripilaceae</taxon>
        <taxon>Meripilus</taxon>
    </lineage>
</organism>
<reference evidence="2" key="1">
    <citation type="submission" date="2022-07" db="EMBL/GenBank/DDBJ databases">
        <title>Genome Sequence of Physisporinus lineatus.</title>
        <authorList>
            <person name="Buettner E."/>
        </authorList>
    </citation>
    <scope>NUCLEOTIDE SEQUENCE</scope>
    <source>
        <strain evidence="2">VT162</strain>
    </source>
</reference>
<feature type="compositionally biased region" description="Basic and acidic residues" evidence="1">
    <location>
        <begin position="185"/>
        <end position="201"/>
    </location>
</feature>
<gene>
    <name evidence="2" type="ORF">NLI96_g10868</name>
</gene>
<dbReference type="AlphaFoldDB" id="A0AAD5UV79"/>
<name>A0AAD5UV79_9APHY</name>
<comment type="caution">
    <text evidence="2">The sequence shown here is derived from an EMBL/GenBank/DDBJ whole genome shotgun (WGS) entry which is preliminary data.</text>
</comment>
<evidence type="ECO:0000313" key="2">
    <source>
        <dbReference type="EMBL" id="KAJ3476853.1"/>
    </source>
</evidence>
<sequence length="211" mass="23318">MPSHKRKSCIDLDAPESPTQHECEPSVFAPLPKRRRCDTLERRIASLSLNAVDPTRTPTATFGQTQSQANLTSAEIYPPQPLTVPIWGHTGDILDTDIGIEEAEVDTRATEEPDRSTEDIDPTRLTVSPTLLTRLKEIEAQNNPIIPLTKPGSSMALVLFKPLTVHAERCGNSEGDEKPTDDDDREGKSTEERDKDTREDSDAMDVDPCNS</sequence>
<proteinExistence type="predicted"/>